<name>A0ABX0AGI2_9GAMM</name>
<proteinExistence type="predicted"/>
<reference evidence="2 3" key="1">
    <citation type="submission" date="2018-07" db="EMBL/GenBank/DDBJ databases">
        <title>Whole genome Sequencing of Pseudoxanthomonas gei KCTC 32298 (T).</title>
        <authorList>
            <person name="Kumar S."/>
            <person name="Bansal K."/>
            <person name="Kaur A."/>
            <person name="Patil P."/>
            <person name="Sharma S."/>
            <person name="Patil P.B."/>
        </authorList>
    </citation>
    <scope>NUCLEOTIDE SEQUENCE [LARGE SCALE GENOMIC DNA]</scope>
    <source>
        <strain evidence="2 3">KCTC 32298</strain>
    </source>
</reference>
<accession>A0ABX0AGI2</accession>
<keyword evidence="1" id="KW-0732">Signal</keyword>
<gene>
    <name evidence="2" type="ORF">DT603_10880</name>
</gene>
<feature type="chain" id="PRO_5045853477" evidence="1">
    <location>
        <begin position="23"/>
        <end position="207"/>
    </location>
</feature>
<evidence type="ECO:0000313" key="3">
    <source>
        <dbReference type="Proteomes" id="UP001429354"/>
    </source>
</evidence>
<sequence length="207" mass="22482">MTRLSLLLLAVLFQALAMPAGAQAVSDQFDRGSGERRIVYTADGSRDTRKPVFTFNAHFVGQAVAMSIDVAFVSAGDGEAVPRSRFAGCHDIAWWIDGRPQATARAVHHGEVIDGDMVEMIDQEVTLEWIDAVAAAQSVRYRVCRDEYLLTAGDLRGFATVAAKLRNARMSSAAPAQQKEAATAPAEVEYKGMNWRPKHPSLFGSGK</sequence>
<evidence type="ECO:0000256" key="1">
    <source>
        <dbReference type="SAM" id="SignalP"/>
    </source>
</evidence>
<dbReference type="Proteomes" id="UP001429354">
    <property type="component" value="Unassembled WGS sequence"/>
</dbReference>
<dbReference type="EMBL" id="QOVG01000006">
    <property type="protein sequence ID" value="NDK39346.1"/>
    <property type="molecule type" value="Genomic_DNA"/>
</dbReference>
<keyword evidence="3" id="KW-1185">Reference proteome</keyword>
<feature type="signal peptide" evidence="1">
    <location>
        <begin position="1"/>
        <end position="22"/>
    </location>
</feature>
<protein>
    <submittedName>
        <fullName evidence="2">Uncharacterized protein</fullName>
    </submittedName>
</protein>
<organism evidence="2 3">
    <name type="scientific">Pseudoxanthomonas gei</name>
    <dbReference type="NCBI Taxonomy" id="1383030"/>
    <lineage>
        <taxon>Bacteria</taxon>
        <taxon>Pseudomonadati</taxon>
        <taxon>Pseudomonadota</taxon>
        <taxon>Gammaproteobacteria</taxon>
        <taxon>Lysobacterales</taxon>
        <taxon>Lysobacteraceae</taxon>
        <taxon>Pseudoxanthomonas</taxon>
    </lineage>
</organism>
<evidence type="ECO:0000313" key="2">
    <source>
        <dbReference type="EMBL" id="NDK39346.1"/>
    </source>
</evidence>
<comment type="caution">
    <text evidence="2">The sequence shown here is derived from an EMBL/GenBank/DDBJ whole genome shotgun (WGS) entry which is preliminary data.</text>
</comment>